<proteinExistence type="predicted"/>
<dbReference type="AlphaFoldDB" id="A0A016U0R0"/>
<dbReference type="Proteomes" id="UP000024635">
    <property type="component" value="Unassembled WGS sequence"/>
</dbReference>
<dbReference type="OrthoDB" id="19232at2759"/>
<evidence type="ECO:0000256" key="1">
    <source>
        <dbReference type="SAM" id="MobiDB-lite"/>
    </source>
</evidence>
<feature type="region of interest" description="Disordered" evidence="1">
    <location>
        <begin position="12"/>
        <end position="33"/>
    </location>
</feature>
<accession>A0A016U0R0</accession>
<comment type="caution">
    <text evidence="2">The sequence shown here is derived from an EMBL/GenBank/DDBJ whole genome shotgun (WGS) entry which is preliminary data.</text>
</comment>
<gene>
    <name evidence="2" type="primary">Acey_s0066.g3767</name>
    <name evidence="2" type="synonym">Acey-C32D5.3</name>
    <name evidence="2" type="ORF">Y032_0066g3767</name>
</gene>
<evidence type="ECO:0000313" key="2">
    <source>
        <dbReference type="EMBL" id="EYC08442.1"/>
    </source>
</evidence>
<keyword evidence="3" id="KW-1185">Reference proteome</keyword>
<reference evidence="3" key="1">
    <citation type="journal article" date="2015" name="Nat. Genet.">
        <title>The genome and transcriptome of the zoonotic hookworm Ancylostoma ceylanicum identify infection-specific gene families.</title>
        <authorList>
            <person name="Schwarz E.M."/>
            <person name="Hu Y."/>
            <person name="Antoshechkin I."/>
            <person name="Miller M.M."/>
            <person name="Sternberg P.W."/>
            <person name="Aroian R.V."/>
        </authorList>
    </citation>
    <scope>NUCLEOTIDE SEQUENCE</scope>
    <source>
        <strain evidence="3">HY135</strain>
    </source>
</reference>
<organism evidence="2 3">
    <name type="scientific">Ancylostoma ceylanicum</name>
    <dbReference type="NCBI Taxonomy" id="53326"/>
    <lineage>
        <taxon>Eukaryota</taxon>
        <taxon>Metazoa</taxon>
        <taxon>Ecdysozoa</taxon>
        <taxon>Nematoda</taxon>
        <taxon>Chromadorea</taxon>
        <taxon>Rhabditida</taxon>
        <taxon>Rhabditina</taxon>
        <taxon>Rhabditomorpha</taxon>
        <taxon>Strongyloidea</taxon>
        <taxon>Ancylostomatidae</taxon>
        <taxon>Ancylostomatinae</taxon>
        <taxon>Ancylostoma</taxon>
    </lineage>
</organism>
<protein>
    <submittedName>
        <fullName evidence="2">Uncharacterized protein</fullName>
    </submittedName>
</protein>
<name>A0A016U0R0_9BILA</name>
<sequence>MPTQYTCPWCAGDHQSTASGSRDEPRSPATAATSSWSWNVFDWRQVCCLAGWREVKRSAEMNGLCCCTPCKPRLVQFY</sequence>
<dbReference type="EMBL" id="JARK01001402">
    <property type="protein sequence ID" value="EYC08442.1"/>
    <property type="molecule type" value="Genomic_DNA"/>
</dbReference>
<evidence type="ECO:0000313" key="3">
    <source>
        <dbReference type="Proteomes" id="UP000024635"/>
    </source>
</evidence>